<proteinExistence type="predicted"/>
<feature type="non-terminal residue" evidence="2">
    <location>
        <position position="1"/>
    </location>
</feature>
<evidence type="ECO:0000256" key="1">
    <source>
        <dbReference type="SAM" id="MobiDB-lite"/>
    </source>
</evidence>
<reference evidence="2 3" key="2">
    <citation type="journal article" date="2017" name="Front. Plant Sci.">
        <title>Gene Classification and Mining of Molecular Markers Useful in Red Clover (Trifolium pratense) Breeding.</title>
        <authorList>
            <person name="Istvanek J."/>
            <person name="Dluhosova J."/>
            <person name="Dluhos P."/>
            <person name="Patkova L."/>
            <person name="Nedelnik J."/>
            <person name="Repkova J."/>
        </authorList>
    </citation>
    <scope>NUCLEOTIDE SEQUENCE [LARGE SCALE GENOMIC DNA]</scope>
    <source>
        <strain evidence="3">cv. Tatra</strain>
        <tissue evidence="2">Young leaves</tissue>
    </source>
</reference>
<protein>
    <submittedName>
        <fullName evidence="2">Uncharacterized protein</fullName>
    </submittedName>
</protein>
<feature type="region of interest" description="Disordered" evidence="1">
    <location>
        <begin position="1"/>
        <end position="45"/>
    </location>
</feature>
<accession>A0A2K3KPS2</accession>
<evidence type="ECO:0000313" key="2">
    <source>
        <dbReference type="EMBL" id="PNX68290.1"/>
    </source>
</evidence>
<dbReference type="EMBL" id="ASHM01225107">
    <property type="protein sequence ID" value="PNX68290.1"/>
    <property type="molecule type" value="Genomic_DNA"/>
</dbReference>
<gene>
    <name evidence="2" type="ORF">L195_g063913</name>
</gene>
<evidence type="ECO:0000313" key="3">
    <source>
        <dbReference type="Proteomes" id="UP000236291"/>
    </source>
</evidence>
<organism evidence="2 3">
    <name type="scientific">Trifolium pratense</name>
    <name type="common">Red clover</name>
    <dbReference type="NCBI Taxonomy" id="57577"/>
    <lineage>
        <taxon>Eukaryota</taxon>
        <taxon>Viridiplantae</taxon>
        <taxon>Streptophyta</taxon>
        <taxon>Embryophyta</taxon>
        <taxon>Tracheophyta</taxon>
        <taxon>Spermatophyta</taxon>
        <taxon>Magnoliopsida</taxon>
        <taxon>eudicotyledons</taxon>
        <taxon>Gunneridae</taxon>
        <taxon>Pentapetalae</taxon>
        <taxon>rosids</taxon>
        <taxon>fabids</taxon>
        <taxon>Fabales</taxon>
        <taxon>Fabaceae</taxon>
        <taxon>Papilionoideae</taxon>
        <taxon>50 kb inversion clade</taxon>
        <taxon>NPAAA clade</taxon>
        <taxon>Hologalegina</taxon>
        <taxon>IRL clade</taxon>
        <taxon>Trifolieae</taxon>
        <taxon>Trifolium</taxon>
    </lineage>
</organism>
<comment type="caution">
    <text evidence="2">The sequence shown here is derived from an EMBL/GenBank/DDBJ whole genome shotgun (WGS) entry which is preliminary data.</text>
</comment>
<name>A0A2K3KPS2_TRIPR</name>
<reference evidence="2 3" key="1">
    <citation type="journal article" date="2014" name="Am. J. Bot.">
        <title>Genome assembly and annotation for red clover (Trifolium pratense; Fabaceae).</title>
        <authorList>
            <person name="Istvanek J."/>
            <person name="Jaros M."/>
            <person name="Krenek A."/>
            <person name="Repkova J."/>
        </authorList>
    </citation>
    <scope>NUCLEOTIDE SEQUENCE [LARGE SCALE GENOMIC DNA]</scope>
    <source>
        <strain evidence="3">cv. Tatra</strain>
        <tissue evidence="2">Young leaves</tissue>
    </source>
</reference>
<dbReference type="AlphaFoldDB" id="A0A2K3KPS2"/>
<dbReference type="Proteomes" id="UP000236291">
    <property type="component" value="Unassembled WGS sequence"/>
</dbReference>
<sequence length="45" mass="5007">ICRVPTLDNAADPLTKPLAQQKHEGHTRSIGIRSMPDWLCSPPVR</sequence>